<evidence type="ECO:0000313" key="1">
    <source>
        <dbReference type="EMBL" id="EDR08339.1"/>
    </source>
</evidence>
<protein>
    <submittedName>
        <fullName evidence="1">Predicted protein</fullName>
    </submittedName>
</protein>
<name>B0DB69_LACBS</name>
<sequence length="269" mass="29108">MDCPDELVPFENATKVGVLGLYQGRSTADLEEAIQPCGPVIQIIYIPSSNPTIEPRFSNPANFTLEILNSGCESGTTSCSVIIRDWTLAIHFTFAGLRPAQPREAIGEVGGVSVRFKGGGCDDAAPWLPHDSFFRAVTLHIRDERFRGGTLLVLYVTAGKELAMHYPCDANFYSASGCNIPCTVPQAGLAQENLFRKDGTLRSKASPRLFNAHVDPSAALSYFRELCSSFTDGPPDVIDNFPQDVTRLVRSQGGPAVTFPATLQVALEP</sequence>
<dbReference type="GeneID" id="6076825"/>
<dbReference type="InParanoid" id="B0DB69"/>
<dbReference type="RefSeq" id="XP_001881409.1">
    <property type="nucleotide sequence ID" value="XM_001881374.1"/>
</dbReference>
<dbReference type="AlphaFoldDB" id="B0DB69"/>
<keyword evidence="2" id="KW-1185">Reference proteome</keyword>
<evidence type="ECO:0000313" key="2">
    <source>
        <dbReference type="Proteomes" id="UP000001194"/>
    </source>
</evidence>
<dbReference type="KEGG" id="lbc:LACBIDRAFT_327471"/>
<gene>
    <name evidence="1" type="ORF">LACBIDRAFT_327471</name>
</gene>
<proteinExistence type="predicted"/>
<dbReference type="EMBL" id="DS547102">
    <property type="protein sequence ID" value="EDR08339.1"/>
    <property type="molecule type" value="Genomic_DNA"/>
</dbReference>
<dbReference type="Proteomes" id="UP000001194">
    <property type="component" value="Unassembled WGS sequence"/>
</dbReference>
<dbReference type="HOGENOM" id="CLU_1034648_0_0_1"/>
<accession>B0DB69</accession>
<dbReference type="OrthoDB" id="2942377at2759"/>
<organism evidence="2">
    <name type="scientific">Laccaria bicolor (strain S238N-H82 / ATCC MYA-4686)</name>
    <name type="common">Bicoloured deceiver</name>
    <name type="synonym">Laccaria laccata var. bicolor</name>
    <dbReference type="NCBI Taxonomy" id="486041"/>
    <lineage>
        <taxon>Eukaryota</taxon>
        <taxon>Fungi</taxon>
        <taxon>Dikarya</taxon>
        <taxon>Basidiomycota</taxon>
        <taxon>Agaricomycotina</taxon>
        <taxon>Agaricomycetes</taxon>
        <taxon>Agaricomycetidae</taxon>
        <taxon>Agaricales</taxon>
        <taxon>Agaricineae</taxon>
        <taxon>Hydnangiaceae</taxon>
        <taxon>Laccaria</taxon>
    </lineage>
</organism>
<reference evidence="1 2" key="1">
    <citation type="journal article" date="2008" name="Nature">
        <title>The genome of Laccaria bicolor provides insights into mycorrhizal symbiosis.</title>
        <authorList>
            <person name="Martin F."/>
            <person name="Aerts A."/>
            <person name="Ahren D."/>
            <person name="Brun A."/>
            <person name="Danchin E.G.J."/>
            <person name="Duchaussoy F."/>
            <person name="Gibon J."/>
            <person name="Kohler A."/>
            <person name="Lindquist E."/>
            <person name="Pereda V."/>
            <person name="Salamov A."/>
            <person name="Shapiro H.J."/>
            <person name="Wuyts J."/>
            <person name="Blaudez D."/>
            <person name="Buee M."/>
            <person name="Brokstein P."/>
            <person name="Canbaeck B."/>
            <person name="Cohen D."/>
            <person name="Courty P.E."/>
            <person name="Coutinho P.M."/>
            <person name="Delaruelle C."/>
            <person name="Detter J.C."/>
            <person name="Deveau A."/>
            <person name="DiFazio S."/>
            <person name="Duplessis S."/>
            <person name="Fraissinet-Tachet L."/>
            <person name="Lucic E."/>
            <person name="Frey-Klett P."/>
            <person name="Fourrey C."/>
            <person name="Feussner I."/>
            <person name="Gay G."/>
            <person name="Grimwood J."/>
            <person name="Hoegger P.J."/>
            <person name="Jain P."/>
            <person name="Kilaru S."/>
            <person name="Labbe J."/>
            <person name="Lin Y.C."/>
            <person name="Legue V."/>
            <person name="Le Tacon F."/>
            <person name="Marmeisse R."/>
            <person name="Melayah D."/>
            <person name="Montanini B."/>
            <person name="Muratet M."/>
            <person name="Nehls U."/>
            <person name="Niculita-Hirzel H."/>
            <person name="Oudot-Le Secq M.P."/>
            <person name="Peter M."/>
            <person name="Quesneville H."/>
            <person name="Rajashekar B."/>
            <person name="Reich M."/>
            <person name="Rouhier N."/>
            <person name="Schmutz J."/>
            <person name="Yin T."/>
            <person name="Chalot M."/>
            <person name="Henrissat B."/>
            <person name="Kuees U."/>
            <person name="Lucas S."/>
            <person name="Van de Peer Y."/>
            <person name="Podila G.K."/>
            <person name="Polle A."/>
            <person name="Pukkila P.J."/>
            <person name="Richardson P.M."/>
            <person name="Rouze P."/>
            <person name="Sanders I.R."/>
            <person name="Stajich J.E."/>
            <person name="Tunlid A."/>
            <person name="Tuskan G."/>
            <person name="Grigoriev I.V."/>
        </authorList>
    </citation>
    <scope>NUCLEOTIDE SEQUENCE [LARGE SCALE GENOMIC DNA]</scope>
    <source>
        <strain evidence="2">S238N-H82 / ATCC MYA-4686</strain>
    </source>
</reference>